<dbReference type="OrthoDB" id="18786at2759"/>
<feature type="domain" description="Conserved oligomeric Golgi complex subunit 5 N-terminal" evidence="5">
    <location>
        <begin position="11"/>
        <end position="143"/>
    </location>
</feature>
<evidence type="ECO:0000259" key="6">
    <source>
        <dbReference type="Pfam" id="PF20649"/>
    </source>
</evidence>
<evidence type="ECO:0000256" key="2">
    <source>
        <dbReference type="ARBA" id="ARBA00020974"/>
    </source>
</evidence>
<feature type="domain" description="Conserved oligomeric Golgi complex subunit 5 helical" evidence="6">
    <location>
        <begin position="192"/>
        <end position="375"/>
    </location>
</feature>
<evidence type="ECO:0000313" key="7">
    <source>
        <dbReference type="EMBL" id="EGV63415.1"/>
    </source>
</evidence>
<name>G3B690_CANTC</name>
<dbReference type="EMBL" id="GL996524">
    <property type="protein sequence ID" value="EGV63415.1"/>
    <property type="molecule type" value="Genomic_DNA"/>
</dbReference>
<dbReference type="Pfam" id="PF20649">
    <property type="entry name" value="COG5_C"/>
    <property type="match status" value="1"/>
</dbReference>
<dbReference type="GO" id="GO:0006891">
    <property type="term" value="P:intra-Golgi vesicle-mediated transport"/>
    <property type="evidence" value="ECO:0007669"/>
    <property type="project" value="InterPro"/>
</dbReference>
<evidence type="ECO:0000256" key="3">
    <source>
        <dbReference type="ARBA" id="ARBA00023034"/>
    </source>
</evidence>
<dbReference type="GO" id="GO:0000139">
    <property type="term" value="C:Golgi membrane"/>
    <property type="evidence" value="ECO:0007669"/>
    <property type="project" value="UniProtKB-SubCell"/>
</dbReference>
<dbReference type="Proteomes" id="UP000000707">
    <property type="component" value="Unassembled WGS sequence"/>
</dbReference>
<accession>G3B690</accession>
<reference evidence="7 8" key="1">
    <citation type="journal article" date="2011" name="Proc. Natl. Acad. Sci. U.S.A.">
        <title>Comparative genomics of xylose-fermenting fungi for enhanced biofuel production.</title>
        <authorList>
            <person name="Wohlbach D.J."/>
            <person name="Kuo A."/>
            <person name="Sato T.K."/>
            <person name="Potts K.M."/>
            <person name="Salamov A.A."/>
            <person name="LaButti K.M."/>
            <person name="Sun H."/>
            <person name="Clum A."/>
            <person name="Pangilinan J.L."/>
            <person name="Lindquist E.A."/>
            <person name="Lucas S."/>
            <person name="Lapidus A."/>
            <person name="Jin M."/>
            <person name="Gunawan C."/>
            <person name="Balan V."/>
            <person name="Dale B.E."/>
            <person name="Jeffries T.W."/>
            <person name="Zinkel R."/>
            <person name="Barry K.W."/>
            <person name="Grigoriev I.V."/>
            <person name="Gasch A.P."/>
        </authorList>
    </citation>
    <scope>NUCLEOTIDE SEQUENCE [LARGE SCALE GENOMIC DNA]</scope>
    <source>
        <strain evidence="8">ATCC 10573 / BCRC 21748 / CBS 615 / JCM 9827 / NBRC 10315 / NRRL Y-1498 / VKM Y-70</strain>
    </source>
</reference>
<dbReference type="HOGENOM" id="CLU_060138_1_0_1"/>
<dbReference type="InterPro" id="IPR019465">
    <property type="entry name" value="Cog5"/>
</dbReference>
<keyword evidence="4" id="KW-0472">Membrane</keyword>
<dbReference type="AlphaFoldDB" id="G3B690"/>
<organism evidence="8">
    <name type="scientific">Candida tenuis (strain ATCC 10573 / BCRC 21748 / CBS 615 / JCM 9827 / NBRC 10315 / NRRL Y-1498 / VKM Y-70)</name>
    <name type="common">Yeast</name>
    <name type="synonym">Yamadazyma tenuis</name>
    <dbReference type="NCBI Taxonomy" id="590646"/>
    <lineage>
        <taxon>Eukaryota</taxon>
        <taxon>Fungi</taxon>
        <taxon>Dikarya</taxon>
        <taxon>Ascomycota</taxon>
        <taxon>Saccharomycotina</taxon>
        <taxon>Pichiomycetes</taxon>
        <taxon>Debaryomycetaceae</taxon>
        <taxon>Yamadazyma</taxon>
    </lineage>
</organism>
<dbReference type="InterPro" id="IPR048485">
    <property type="entry name" value="COG5_helical"/>
</dbReference>
<evidence type="ECO:0000256" key="1">
    <source>
        <dbReference type="ARBA" id="ARBA00004395"/>
    </source>
</evidence>
<evidence type="ECO:0000259" key="5">
    <source>
        <dbReference type="Pfam" id="PF10392"/>
    </source>
</evidence>
<proteinExistence type="predicted"/>
<dbReference type="STRING" id="590646.G3B690"/>
<keyword evidence="3" id="KW-0333">Golgi apparatus</keyword>
<comment type="subcellular location">
    <subcellularLocation>
        <location evidence="1">Golgi apparatus membrane</location>
        <topology evidence="1">Peripheral membrane protein</topology>
    </subcellularLocation>
</comment>
<dbReference type="InterPro" id="IPR049176">
    <property type="entry name" value="COG5_N"/>
</dbReference>
<keyword evidence="8" id="KW-1185">Reference proteome</keyword>
<dbReference type="PANTHER" id="PTHR13228:SF3">
    <property type="entry name" value="CONSERVED OLIGOMERIC GOLGI COMPLEX SUBUNIT 5"/>
    <property type="match status" value="1"/>
</dbReference>
<dbReference type="Pfam" id="PF10392">
    <property type="entry name" value="COG5_N"/>
    <property type="match status" value="1"/>
</dbReference>
<dbReference type="eggNOG" id="ENOG502QQP3">
    <property type="taxonomic scope" value="Eukaryota"/>
</dbReference>
<dbReference type="PANTHER" id="PTHR13228">
    <property type="entry name" value="CONSERVED OLIGOMERIC GOLGI COMPLEX COMPONENT 5"/>
    <property type="match status" value="1"/>
</dbReference>
<gene>
    <name evidence="7" type="ORF">CANTEDRAFT_123633</name>
</gene>
<evidence type="ECO:0000256" key="4">
    <source>
        <dbReference type="ARBA" id="ARBA00023136"/>
    </source>
</evidence>
<dbReference type="GO" id="GO:0017119">
    <property type="term" value="C:Golgi transport complex"/>
    <property type="evidence" value="ECO:0007669"/>
    <property type="project" value="InterPro"/>
</dbReference>
<protein>
    <recommendedName>
        <fullName evidence="2">Conserved oligomeric Golgi complex subunit 5</fullName>
    </recommendedName>
</protein>
<evidence type="ECO:0000313" key="8">
    <source>
        <dbReference type="Proteomes" id="UP000000707"/>
    </source>
</evidence>
<sequence>MKGQDELEDFEAFLEKDFSTYKFANDLLLATNDRDTTEIDIDTSIKKLTFDIDEVEKRMTSISSQNHESLVANFSEIEHTNNVIKQKITPSLGRVNGSFQKIKSEIIEPFDEAQKMNSALKKVHTTLDLLRGSNFFFLLVSQVEDLEKSVQKDDKTKKNNDLIKLAKLYKQITELYESERTTKENELRVSLVTIKIIRDYQVVHINKNHQLVNTCMETIVNEFSHNTTFTTANIKLQHNLIAYYILQRDRFLDTLERATIAKHVNTISSQLSRSLQSPRNFIVILKEVKTASMDFLSKLTTILQSCEIYRLENTTTLYRILLEEFGSQSLEQIYWSKLVARFKKGIASTMARGGPIAKNLKTYQPGIQNSLKETFNSSEEHEQLDLFLDAVELISLGR</sequence>